<evidence type="ECO:0000256" key="2">
    <source>
        <dbReference type="SAM" id="Phobius"/>
    </source>
</evidence>
<organism evidence="5 6">
    <name type="scientific">Xaviernesmea oryzae</name>
    <dbReference type="NCBI Taxonomy" id="464029"/>
    <lineage>
        <taxon>Bacteria</taxon>
        <taxon>Pseudomonadati</taxon>
        <taxon>Pseudomonadota</taxon>
        <taxon>Alphaproteobacteria</taxon>
        <taxon>Hyphomicrobiales</taxon>
        <taxon>Rhizobiaceae</taxon>
        <taxon>Rhizobium/Agrobacterium group</taxon>
        <taxon>Xaviernesmea</taxon>
    </lineage>
</organism>
<proteinExistence type="predicted"/>
<dbReference type="OrthoDB" id="9811754at2"/>
<keyword evidence="6" id="KW-1185">Reference proteome</keyword>
<dbReference type="EMBL" id="FXAF01000003">
    <property type="protein sequence ID" value="SMF20288.1"/>
    <property type="molecule type" value="Genomic_DNA"/>
</dbReference>
<evidence type="ECO:0000256" key="1">
    <source>
        <dbReference type="SAM" id="Coils"/>
    </source>
</evidence>
<dbReference type="Proteomes" id="UP000192903">
    <property type="component" value="Unassembled WGS sequence"/>
</dbReference>
<feature type="domain" description="Multidrug resistance protein MdtA-like barrel-sandwich hybrid" evidence="3">
    <location>
        <begin position="52"/>
        <end position="245"/>
    </location>
</feature>
<dbReference type="InterPro" id="IPR058792">
    <property type="entry name" value="Beta-barrel_RND_2"/>
</dbReference>
<keyword evidence="2" id="KW-1133">Transmembrane helix</keyword>
<dbReference type="Pfam" id="PF25954">
    <property type="entry name" value="Beta-barrel_RND_2"/>
    <property type="match status" value="1"/>
</dbReference>
<evidence type="ECO:0000313" key="5">
    <source>
        <dbReference type="EMBL" id="SMF20288.1"/>
    </source>
</evidence>
<dbReference type="Pfam" id="PF25917">
    <property type="entry name" value="BSH_RND"/>
    <property type="match status" value="1"/>
</dbReference>
<accession>A0A1X7DRE7</accession>
<reference evidence="6" key="1">
    <citation type="submission" date="2017-04" db="EMBL/GenBank/DDBJ databases">
        <authorList>
            <person name="Varghese N."/>
            <person name="Submissions S."/>
        </authorList>
    </citation>
    <scope>NUCLEOTIDE SEQUENCE [LARGE SCALE GENOMIC DNA]</scope>
    <source>
        <strain evidence="6">B4P</strain>
    </source>
</reference>
<keyword evidence="1" id="KW-0175">Coiled coil</keyword>
<name>A0A1X7DRE7_9HYPH</name>
<protein>
    <submittedName>
        <fullName evidence="5">Multidrug resistance efflux pump</fullName>
    </submittedName>
</protein>
<evidence type="ECO:0000259" key="3">
    <source>
        <dbReference type="Pfam" id="PF25917"/>
    </source>
</evidence>
<dbReference type="Gene3D" id="2.40.30.170">
    <property type="match status" value="1"/>
</dbReference>
<dbReference type="RefSeq" id="WP_085421124.1">
    <property type="nucleotide sequence ID" value="NZ_FXAF01000003.1"/>
</dbReference>
<gene>
    <name evidence="5" type="ORF">SAMN02982989_5753</name>
</gene>
<evidence type="ECO:0000313" key="6">
    <source>
        <dbReference type="Proteomes" id="UP000192903"/>
    </source>
</evidence>
<keyword evidence="2" id="KW-0472">Membrane</keyword>
<feature type="domain" description="CusB-like beta-barrel" evidence="4">
    <location>
        <begin position="248"/>
        <end position="291"/>
    </location>
</feature>
<dbReference type="PANTHER" id="PTHR30386">
    <property type="entry name" value="MEMBRANE FUSION SUBUNIT OF EMRAB-TOLC MULTIDRUG EFFLUX PUMP"/>
    <property type="match status" value="1"/>
</dbReference>
<dbReference type="InterPro" id="IPR050739">
    <property type="entry name" value="MFP"/>
</dbReference>
<dbReference type="Gene3D" id="2.40.50.100">
    <property type="match status" value="1"/>
</dbReference>
<dbReference type="STRING" id="464029.SAMN02982989_5753"/>
<keyword evidence="2" id="KW-0812">Transmembrane</keyword>
<sequence>MKSIIRSIATYVAFLVGVAGVFVVLYAWNLPPFHGSVEVTNDAYVRGQVTILSPQLAGYLVEVPVQDYQKIKKGDLVAKIDDRIYTQKLEQAKAALATAEASLANSEQSRKSAEAKITSAKAAVESAKAAFEAARTAYERTENLLEKNIASQSEAEKNRAAYNQAQAAVHQAEAAELVAEQDLNTIVVGRRSLEANVESAKAAVKLAEIDLANTRITAPQDGTLGEVTGRTGQYVSVGTQIGSIVPDRVWVVANFKETQLVDMRPGQEVTFTVDALGHRKFTGRIERFAPATGSEFSVIKADNATGNFTKVAQRIPVRIAIEPQQPLTDRLVPGMSVVASVDLAQGNAASVQAAGLN</sequence>
<feature type="transmembrane region" description="Helical" evidence="2">
    <location>
        <begin position="7"/>
        <end position="28"/>
    </location>
</feature>
<dbReference type="SUPFAM" id="SSF111369">
    <property type="entry name" value="HlyD-like secretion proteins"/>
    <property type="match status" value="3"/>
</dbReference>
<dbReference type="GO" id="GO:0055085">
    <property type="term" value="P:transmembrane transport"/>
    <property type="evidence" value="ECO:0007669"/>
    <property type="project" value="InterPro"/>
</dbReference>
<dbReference type="InterPro" id="IPR058625">
    <property type="entry name" value="MdtA-like_BSH"/>
</dbReference>
<dbReference type="Gene3D" id="1.10.287.470">
    <property type="entry name" value="Helix hairpin bin"/>
    <property type="match status" value="2"/>
</dbReference>
<feature type="coiled-coil region" evidence="1">
    <location>
        <begin position="89"/>
        <end position="210"/>
    </location>
</feature>
<dbReference type="AlphaFoldDB" id="A0A1X7DRE7"/>
<dbReference type="PANTHER" id="PTHR30386:SF24">
    <property type="entry name" value="MULTIDRUG RESISTANCE EFFLUX PUMP"/>
    <property type="match status" value="1"/>
</dbReference>
<evidence type="ECO:0000259" key="4">
    <source>
        <dbReference type="Pfam" id="PF25954"/>
    </source>
</evidence>